<protein>
    <submittedName>
        <fullName evidence="12">Zinc finger BED domain-containing protein DAYSLEEPER-like</fullName>
    </submittedName>
</protein>
<evidence type="ECO:0000256" key="4">
    <source>
        <dbReference type="ARBA" id="ARBA00022833"/>
    </source>
</evidence>
<dbReference type="AlphaFoldDB" id="A0A8B8F8V2"/>
<keyword evidence="7" id="KW-0804">Transcription</keyword>
<dbReference type="OrthoDB" id="10064099at2759"/>
<gene>
    <name evidence="12" type="primary">LOC112681144</name>
</gene>
<dbReference type="Pfam" id="PF05699">
    <property type="entry name" value="Dimer_Tnp_hAT"/>
    <property type="match status" value="1"/>
</dbReference>
<dbReference type="SUPFAM" id="SSF57667">
    <property type="entry name" value="beta-beta-alpha zinc fingers"/>
    <property type="match status" value="1"/>
</dbReference>
<keyword evidence="2" id="KW-0479">Metal-binding</keyword>
<dbReference type="InterPro" id="IPR036236">
    <property type="entry name" value="Znf_C2H2_sf"/>
</dbReference>
<organism evidence="11 12">
    <name type="scientific">Sipha flava</name>
    <name type="common">yellow sugarcane aphid</name>
    <dbReference type="NCBI Taxonomy" id="143950"/>
    <lineage>
        <taxon>Eukaryota</taxon>
        <taxon>Metazoa</taxon>
        <taxon>Ecdysozoa</taxon>
        <taxon>Arthropoda</taxon>
        <taxon>Hexapoda</taxon>
        <taxon>Insecta</taxon>
        <taxon>Pterygota</taxon>
        <taxon>Neoptera</taxon>
        <taxon>Paraneoptera</taxon>
        <taxon>Hemiptera</taxon>
        <taxon>Sternorrhyncha</taxon>
        <taxon>Aphidomorpha</taxon>
        <taxon>Aphidoidea</taxon>
        <taxon>Aphididae</taxon>
        <taxon>Sipha</taxon>
    </lineage>
</organism>
<reference evidence="12" key="1">
    <citation type="submission" date="2025-08" db="UniProtKB">
        <authorList>
            <consortium name="RefSeq"/>
        </authorList>
    </citation>
    <scope>IDENTIFICATION</scope>
    <source>
        <tissue evidence="12">Whole body</tissue>
    </source>
</reference>
<proteinExistence type="predicted"/>
<dbReference type="PANTHER" id="PTHR46481">
    <property type="entry name" value="ZINC FINGER BED DOMAIN-CONTAINING PROTEIN 4"/>
    <property type="match status" value="1"/>
</dbReference>
<dbReference type="GO" id="GO:0008270">
    <property type="term" value="F:zinc ion binding"/>
    <property type="evidence" value="ECO:0007669"/>
    <property type="project" value="UniProtKB-KW"/>
</dbReference>
<accession>A0A8B8F8V2</accession>
<dbReference type="InterPro" id="IPR008906">
    <property type="entry name" value="HATC_C_dom"/>
</dbReference>
<dbReference type="GeneID" id="112681144"/>
<dbReference type="SMART" id="SM00614">
    <property type="entry name" value="ZnF_BED"/>
    <property type="match status" value="1"/>
</dbReference>
<keyword evidence="3 9" id="KW-0863">Zinc-finger</keyword>
<dbReference type="PROSITE" id="PS50808">
    <property type="entry name" value="ZF_BED"/>
    <property type="match status" value="1"/>
</dbReference>
<dbReference type="Pfam" id="PF02892">
    <property type="entry name" value="zf-BED"/>
    <property type="match status" value="1"/>
</dbReference>
<dbReference type="RefSeq" id="XP_025407193.1">
    <property type="nucleotide sequence ID" value="XM_025551408.1"/>
</dbReference>
<evidence type="ECO:0000256" key="3">
    <source>
        <dbReference type="ARBA" id="ARBA00022771"/>
    </source>
</evidence>
<evidence type="ECO:0000256" key="1">
    <source>
        <dbReference type="ARBA" id="ARBA00004123"/>
    </source>
</evidence>
<name>A0A8B8F8V2_9HEMI</name>
<dbReference type="InterPro" id="IPR012337">
    <property type="entry name" value="RNaseH-like_sf"/>
</dbReference>
<evidence type="ECO:0000256" key="5">
    <source>
        <dbReference type="ARBA" id="ARBA00023015"/>
    </source>
</evidence>
<comment type="subcellular location">
    <subcellularLocation>
        <location evidence="1">Nucleus</location>
    </subcellularLocation>
</comment>
<evidence type="ECO:0000256" key="2">
    <source>
        <dbReference type="ARBA" id="ARBA00022723"/>
    </source>
</evidence>
<evidence type="ECO:0000256" key="9">
    <source>
        <dbReference type="PROSITE-ProRule" id="PRU00027"/>
    </source>
</evidence>
<keyword evidence="11" id="KW-1185">Reference proteome</keyword>
<dbReference type="GO" id="GO:0003677">
    <property type="term" value="F:DNA binding"/>
    <property type="evidence" value="ECO:0007669"/>
    <property type="project" value="UniProtKB-KW"/>
</dbReference>
<keyword evidence="4" id="KW-0862">Zinc</keyword>
<evidence type="ECO:0000256" key="8">
    <source>
        <dbReference type="ARBA" id="ARBA00023242"/>
    </source>
</evidence>
<dbReference type="InterPro" id="IPR003656">
    <property type="entry name" value="Znf_BED"/>
</dbReference>
<dbReference type="GO" id="GO:0046983">
    <property type="term" value="F:protein dimerization activity"/>
    <property type="evidence" value="ECO:0007669"/>
    <property type="project" value="InterPro"/>
</dbReference>
<dbReference type="Proteomes" id="UP000694846">
    <property type="component" value="Unplaced"/>
</dbReference>
<keyword evidence="8" id="KW-0539">Nucleus</keyword>
<evidence type="ECO:0000313" key="11">
    <source>
        <dbReference type="Proteomes" id="UP000694846"/>
    </source>
</evidence>
<sequence>MSEVWQVFSKDDVGLKVKCSICKKKYANPGSSTTNMRNHLKFKHKPKFIELDRIRMGLSGSAFNQDVSNVSIDEDNYVNNISNQLASQKKPKTGLSVIFGTPENNNMDNFQEVPLSQKIKNELDLYINNPKIGVEQDPLDWWNINKTTYPIMFVSAKKVMTIQATSVASERIFSKGGCILTDHRSSLTNEHASQLIFLTMNKDYIAKPVF</sequence>
<dbReference type="InterPro" id="IPR052035">
    <property type="entry name" value="ZnF_BED_domain_contain"/>
</dbReference>
<dbReference type="SUPFAM" id="SSF53098">
    <property type="entry name" value="Ribonuclease H-like"/>
    <property type="match status" value="1"/>
</dbReference>
<keyword evidence="6" id="KW-0238">DNA-binding</keyword>
<evidence type="ECO:0000256" key="6">
    <source>
        <dbReference type="ARBA" id="ARBA00023125"/>
    </source>
</evidence>
<evidence type="ECO:0000256" key="7">
    <source>
        <dbReference type="ARBA" id="ARBA00023163"/>
    </source>
</evidence>
<evidence type="ECO:0000313" key="12">
    <source>
        <dbReference type="RefSeq" id="XP_025407193.1"/>
    </source>
</evidence>
<dbReference type="PANTHER" id="PTHR46481:SF10">
    <property type="entry name" value="ZINC FINGER BED DOMAIN-CONTAINING PROTEIN 39"/>
    <property type="match status" value="1"/>
</dbReference>
<dbReference type="GO" id="GO:0009791">
    <property type="term" value="P:post-embryonic development"/>
    <property type="evidence" value="ECO:0007669"/>
    <property type="project" value="UniProtKB-ARBA"/>
</dbReference>
<keyword evidence="5" id="KW-0805">Transcription regulation</keyword>
<evidence type="ECO:0000259" key="10">
    <source>
        <dbReference type="PROSITE" id="PS50808"/>
    </source>
</evidence>
<dbReference type="GO" id="GO:0005634">
    <property type="term" value="C:nucleus"/>
    <property type="evidence" value="ECO:0007669"/>
    <property type="project" value="UniProtKB-SubCell"/>
</dbReference>
<feature type="domain" description="BED-type" evidence="10">
    <location>
        <begin position="1"/>
        <end position="51"/>
    </location>
</feature>